<protein>
    <recommendedName>
        <fullName evidence="2">Transposase Tc1-like domain-containing protein</fullName>
    </recommendedName>
</protein>
<reference evidence="3 4" key="1">
    <citation type="journal article" date="2022" name="Allergy">
        <title>Genome assembly and annotation of Periplaneta americana reveal a comprehensive cockroach allergen profile.</title>
        <authorList>
            <person name="Wang L."/>
            <person name="Xiong Q."/>
            <person name="Saelim N."/>
            <person name="Wang L."/>
            <person name="Nong W."/>
            <person name="Wan A.T."/>
            <person name="Shi M."/>
            <person name="Liu X."/>
            <person name="Cao Q."/>
            <person name="Hui J.H.L."/>
            <person name="Sookrung N."/>
            <person name="Leung T.F."/>
            <person name="Tungtrongchitr A."/>
            <person name="Tsui S.K.W."/>
        </authorList>
    </citation>
    <scope>NUCLEOTIDE SEQUENCE [LARGE SCALE GENOMIC DNA]</scope>
    <source>
        <strain evidence="3">PWHHKU_190912</strain>
    </source>
</reference>
<keyword evidence="4" id="KW-1185">Reference proteome</keyword>
<name>A0ABQ8S9P5_PERAM</name>
<dbReference type="Gene3D" id="3.30.420.10">
    <property type="entry name" value="Ribonuclease H-like superfamily/Ribonuclease H"/>
    <property type="match status" value="1"/>
</dbReference>
<dbReference type="InterPro" id="IPR036397">
    <property type="entry name" value="RNaseH_sf"/>
</dbReference>
<dbReference type="InterPro" id="IPR002492">
    <property type="entry name" value="Transposase_Tc1-like"/>
</dbReference>
<evidence type="ECO:0000313" key="3">
    <source>
        <dbReference type="EMBL" id="KAJ4430749.1"/>
    </source>
</evidence>
<dbReference type="EMBL" id="JAJSOF020000031">
    <property type="protein sequence ID" value="KAJ4430749.1"/>
    <property type="molecule type" value="Genomic_DNA"/>
</dbReference>
<dbReference type="Proteomes" id="UP001148838">
    <property type="component" value="Unassembled WGS sequence"/>
</dbReference>
<comment type="caution">
    <text evidence="3">The sequence shown here is derived from an EMBL/GenBank/DDBJ whole genome shotgun (WGS) entry which is preliminary data.</text>
</comment>
<proteinExistence type="predicted"/>
<comment type="subcellular location">
    <subcellularLocation>
        <location evidence="1">Nucleus</location>
    </subcellularLocation>
</comment>
<gene>
    <name evidence="3" type="ORF">ANN_19340</name>
</gene>
<evidence type="ECO:0000259" key="2">
    <source>
        <dbReference type="Pfam" id="PF01498"/>
    </source>
</evidence>
<sequence length="252" mass="28847">MIHIASDISDLLVLPASSVTAKNLGLADNTNKNWTGLHVVLNGTVVSELSEGPRQPPPPLRINTCFEGRIIGRLEAGQTQTEVSRALNVAQSVICRLWRLFEDTGDVRRMPVQGRQWVTTPQEDRYFILTARRNRTMPARQLSSELAAASGVRVSRQTVYRRLRAGGLCARRPAVCVQLTRVHIRNRLQWSRQHQHWTLHEWRNVLFTDESRCSLTNDSRRTKIWRERGTRFHPKSWKNAHLVLVAYSCGRA</sequence>
<feature type="domain" description="Transposase Tc1-like" evidence="2">
    <location>
        <begin position="124"/>
        <end position="196"/>
    </location>
</feature>
<dbReference type="Pfam" id="PF01498">
    <property type="entry name" value="HTH_Tnp_Tc3_2"/>
    <property type="match status" value="1"/>
</dbReference>
<accession>A0ABQ8S9P5</accession>
<organism evidence="3 4">
    <name type="scientific">Periplaneta americana</name>
    <name type="common">American cockroach</name>
    <name type="synonym">Blatta americana</name>
    <dbReference type="NCBI Taxonomy" id="6978"/>
    <lineage>
        <taxon>Eukaryota</taxon>
        <taxon>Metazoa</taxon>
        <taxon>Ecdysozoa</taxon>
        <taxon>Arthropoda</taxon>
        <taxon>Hexapoda</taxon>
        <taxon>Insecta</taxon>
        <taxon>Pterygota</taxon>
        <taxon>Neoptera</taxon>
        <taxon>Polyneoptera</taxon>
        <taxon>Dictyoptera</taxon>
        <taxon>Blattodea</taxon>
        <taxon>Blattoidea</taxon>
        <taxon>Blattidae</taxon>
        <taxon>Blattinae</taxon>
        <taxon>Periplaneta</taxon>
    </lineage>
</organism>
<evidence type="ECO:0000256" key="1">
    <source>
        <dbReference type="ARBA" id="ARBA00004123"/>
    </source>
</evidence>
<dbReference type="InterPro" id="IPR009057">
    <property type="entry name" value="Homeodomain-like_sf"/>
</dbReference>
<evidence type="ECO:0000313" key="4">
    <source>
        <dbReference type="Proteomes" id="UP001148838"/>
    </source>
</evidence>
<dbReference type="SUPFAM" id="SSF46689">
    <property type="entry name" value="Homeodomain-like"/>
    <property type="match status" value="1"/>
</dbReference>